<evidence type="ECO:0000313" key="1">
    <source>
        <dbReference type="EMBL" id="CAB4175360.1"/>
    </source>
</evidence>
<organism evidence="1">
    <name type="scientific">uncultured Caudovirales phage</name>
    <dbReference type="NCBI Taxonomy" id="2100421"/>
    <lineage>
        <taxon>Viruses</taxon>
        <taxon>Duplodnaviria</taxon>
        <taxon>Heunggongvirae</taxon>
        <taxon>Uroviricota</taxon>
        <taxon>Caudoviricetes</taxon>
        <taxon>Peduoviridae</taxon>
        <taxon>Maltschvirus</taxon>
        <taxon>Maltschvirus maltsch</taxon>
    </lineage>
</organism>
<gene>
    <name evidence="2" type="ORF">UFOVP1247_119</name>
    <name evidence="1" type="ORF">UFOVP970_159</name>
</gene>
<evidence type="ECO:0000313" key="2">
    <source>
        <dbReference type="EMBL" id="CAB4193661.1"/>
    </source>
</evidence>
<reference evidence="1" key="1">
    <citation type="submission" date="2020-05" db="EMBL/GenBank/DDBJ databases">
        <authorList>
            <person name="Chiriac C."/>
            <person name="Salcher M."/>
            <person name="Ghai R."/>
            <person name="Kavagutti S V."/>
        </authorList>
    </citation>
    <scope>NUCLEOTIDE SEQUENCE</scope>
</reference>
<dbReference type="EMBL" id="LR797195">
    <property type="protein sequence ID" value="CAB4193661.1"/>
    <property type="molecule type" value="Genomic_DNA"/>
</dbReference>
<sequence length="95" mass="10855">MKDLIKQYPNDQELGRAVRKRFLFEGDEAAELLKEVLALHGFGGYGYANSLVERGKIYLESEDGKVRKWQNSCDGQMMNVVDDKIIAFLKKNSVK</sequence>
<protein>
    <submittedName>
        <fullName evidence="1">Uncharacterized protein</fullName>
    </submittedName>
</protein>
<dbReference type="EMBL" id="LR796916">
    <property type="protein sequence ID" value="CAB4175360.1"/>
    <property type="molecule type" value="Genomic_DNA"/>
</dbReference>
<name>A0A6J5PTU4_9CAUD</name>
<accession>A0A6J5PTU4</accession>
<proteinExistence type="predicted"/>